<gene>
    <name evidence="1" type="ORF">KXJ70_14155</name>
</gene>
<evidence type="ECO:0000313" key="2">
    <source>
        <dbReference type="Proteomes" id="UP001166291"/>
    </source>
</evidence>
<sequence length="282" mass="32178">MSRKSKVRFAARIDGVERELFSIKERPDNSLLLVSAYPIFWENSDSSIVRFTEQHYSIHISNGGIDTTITQKTKLADGMSHSNVSFIPNTKKHLLWPIYARRVPILLENSRKLSRRSGDKVIFIGDYEFAKANLVYSVFVSNCDFDVNITSLNGLTTYSAKFKHFQIFTIPMYINLPSMNEGDVVGMSTSSTTINNVRSTDHIQLSTHSIPSEYLLSFHFKLMDLLKDKMLQRLSILFQSAPKEMSFSIKMVSLLTALPLVRRPKTKQHIEPDSSPPHENQD</sequence>
<keyword evidence="2" id="KW-1185">Reference proteome</keyword>
<dbReference type="RefSeq" id="WP_219044154.1">
    <property type="nucleotide sequence ID" value="NZ_JAHWDQ010000003.1"/>
</dbReference>
<dbReference type="Proteomes" id="UP001166291">
    <property type="component" value="Unassembled WGS sequence"/>
</dbReference>
<name>A0ABS6VWC7_9GAMM</name>
<evidence type="ECO:0000313" key="1">
    <source>
        <dbReference type="EMBL" id="MBW2941936.1"/>
    </source>
</evidence>
<comment type="caution">
    <text evidence="1">The sequence shown here is derived from an EMBL/GenBank/DDBJ whole genome shotgun (WGS) entry which is preliminary data.</text>
</comment>
<dbReference type="EMBL" id="JAHWDQ010000003">
    <property type="protein sequence ID" value="MBW2941936.1"/>
    <property type="molecule type" value="Genomic_DNA"/>
</dbReference>
<protein>
    <submittedName>
        <fullName evidence="1">Uncharacterized protein</fullName>
    </submittedName>
</protein>
<accession>A0ABS6VWC7</accession>
<reference evidence="1" key="1">
    <citation type="submission" date="2021-07" db="EMBL/GenBank/DDBJ databases">
        <title>Zhongshania sp. CAU 1632 isolated from seawater.</title>
        <authorList>
            <person name="Kim W."/>
        </authorList>
    </citation>
    <scope>NUCLEOTIDE SEQUENCE</scope>
    <source>
        <strain evidence="1">CAU 1632</strain>
    </source>
</reference>
<proteinExistence type="predicted"/>
<organism evidence="1 2">
    <name type="scientific">Zhongshania aquimaris</name>
    <dbReference type="NCBI Taxonomy" id="2857107"/>
    <lineage>
        <taxon>Bacteria</taxon>
        <taxon>Pseudomonadati</taxon>
        <taxon>Pseudomonadota</taxon>
        <taxon>Gammaproteobacteria</taxon>
        <taxon>Cellvibrionales</taxon>
        <taxon>Spongiibacteraceae</taxon>
        <taxon>Zhongshania</taxon>
    </lineage>
</organism>